<comment type="caution">
    <text evidence="1">The sequence shown here is derived from an EMBL/GenBank/DDBJ whole genome shotgun (WGS) entry which is preliminary data.</text>
</comment>
<evidence type="ECO:0000313" key="2">
    <source>
        <dbReference type="Proteomes" id="UP000319828"/>
    </source>
</evidence>
<protein>
    <recommendedName>
        <fullName evidence="3">DUF3303 domain-containing protein</fullName>
    </recommendedName>
</protein>
<dbReference type="OrthoDB" id="5876585at2"/>
<evidence type="ECO:0008006" key="3">
    <source>
        <dbReference type="Google" id="ProtNLM"/>
    </source>
</evidence>
<organism evidence="1 2">
    <name type="scientific">Vibrio algivorus</name>
    <dbReference type="NCBI Taxonomy" id="1667024"/>
    <lineage>
        <taxon>Bacteria</taxon>
        <taxon>Pseudomonadati</taxon>
        <taxon>Pseudomonadota</taxon>
        <taxon>Gammaproteobacteria</taxon>
        <taxon>Vibrionales</taxon>
        <taxon>Vibrionaceae</taxon>
        <taxon>Vibrio</taxon>
    </lineage>
</organism>
<sequence>MYLLCRNKIMDYQVWRDYFNVNTISYEEAGLMIKSLWHEASSTQSEFNVFCMFKVCDPKKAKSFLNAPELIQQQTKAGVIEKEHHFLDELPHFIRH</sequence>
<gene>
    <name evidence="1" type="ORF">FOF44_07850</name>
</gene>
<reference evidence="1 2" key="1">
    <citation type="submission" date="2019-07" db="EMBL/GenBank/DDBJ databases">
        <title>The draft genome sequence of Vibrio algivorus M1486.</title>
        <authorList>
            <person name="Meng X."/>
        </authorList>
    </citation>
    <scope>NUCLEOTIDE SEQUENCE [LARGE SCALE GENOMIC DNA]</scope>
    <source>
        <strain evidence="1 2">M1486</strain>
    </source>
</reference>
<dbReference type="AlphaFoldDB" id="A0A557P8K5"/>
<proteinExistence type="predicted"/>
<accession>A0A557P8K5</accession>
<evidence type="ECO:0000313" key="1">
    <source>
        <dbReference type="EMBL" id="TVO36982.1"/>
    </source>
</evidence>
<dbReference type="EMBL" id="VMKJ01000012">
    <property type="protein sequence ID" value="TVO36982.1"/>
    <property type="molecule type" value="Genomic_DNA"/>
</dbReference>
<dbReference type="Proteomes" id="UP000319828">
    <property type="component" value="Unassembled WGS sequence"/>
</dbReference>
<dbReference type="RefSeq" id="WP_144387991.1">
    <property type="nucleotide sequence ID" value="NZ_CANNCB010000008.1"/>
</dbReference>
<name>A0A557P8K5_9VIBR</name>